<evidence type="ECO:0000256" key="2">
    <source>
        <dbReference type="ARBA" id="ARBA00022723"/>
    </source>
</evidence>
<keyword evidence="8" id="KW-1185">Reference proteome</keyword>
<dbReference type="RefSeq" id="WP_087233236.1">
    <property type="nucleotide sequence ID" value="NZ_JAKNHQ010000004.1"/>
</dbReference>
<dbReference type="Gene3D" id="2.20.28.10">
    <property type="match status" value="1"/>
</dbReference>
<accession>A0ABS9MHA4</accession>
<dbReference type="Pfam" id="PF00301">
    <property type="entry name" value="Rubredoxin"/>
    <property type="match status" value="1"/>
</dbReference>
<keyword evidence="1" id="KW-0813">Transport</keyword>
<proteinExistence type="predicted"/>
<dbReference type="PANTHER" id="PTHR30466:SF1">
    <property type="entry name" value="FMN REDUCTASE (NADH) RUTF"/>
    <property type="match status" value="1"/>
</dbReference>
<protein>
    <submittedName>
        <fullName evidence="7">Flavin reductase</fullName>
    </submittedName>
</protein>
<reference evidence="7 8" key="1">
    <citation type="submission" date="2022-01" db="EMBL/GenBank/DDBJ databases">
        <title>Collection of gut derived symbiotic bacterial strains cultured from healthy donors.</title>
        <authorList>
            <person name="Lin H."/>
            <person name="Kohout C."/>
            <person name="Waligurski E."/>
            <person name="Pamer E.G."/>
        </authorList>
    </citation>
    <scope>NUCLEOTIDE SEQUENCE [LARGE SCALE GENOMIC DNA]</scope>
    <source>
        <strain evidence="7 8">DFI.7.58</strain>
    </source>
</reference>
<dbReference type="PANTHER" id="PTHR30466">
    <property type="entry name" value="FLAVIN REDUCTASE"/>
    <property type="match status" value="1"/>
</dbReference>
<dbReference type="Proteomes" id="UP001298681">
    <property type="component" value="Unassembled WGS sequence"/>
</dbReference>
<evidence type="ECO:0000256" key="4">
    <source>
        <dbReference type="ARBA" id="ARBA00023002"/>
    </source>
</evidence>
<dbReference type="InterPro" id="IPR050268">
    <property type="entry name" value="NADH-dep_flavin_reductase"/>
</dbReference>
<dbReference type="Gene3D" id="2.30.110.10">
    <property type="entry name" value="Electron Transport, Fmn-binding Protein, Chain A"/>
    <property type="match status" value="1"/>
</dbReference>
<dbReference type="InterPro" id="IPR024935">
    <property type="entry name" value="Rubredoxin_dom"/>
</dbReference>
<dbReference type="CDD" id="cd00730">
    <property type="entry name" value="rubredoxin"/>
    <property type="match status" value="1"/>
</dbReference>
<evidence type="ECO:0000313" key="7">
    <source>
        <dbReference type="EMBL" id="MCG4610198.1"/>
    </source>
</evidence>
<keyword evidence="3" id="KW-0249">Electron transport</keyword>
<dbReference type="InterPro" id="IPR002563">
    <property type="entry name" value="Flavin_Rdtase-like_dom"/>
</dbReference>
<evidence type="ECO:0000313" key="8">
    <source>
        <dbReference type="Proteomes" id="UP001298681"/>
    </source>
</evidence>
<dbReference type="PROSITE" id="PS50903">
    <property type="entry name" value="RUBREDOXIN_LIKE"/>
    <property type="match status" value="1"/>
</dbReference>
<dbReference type="SUPFAM" id="SSF50475">
    <property type="entry name" value="FMN-binding split barrel"/>
    <property type="match status" value="1"/>
</dbReference>
<gene>
    <name evidence="7" type="ORF">L0P57_04520</name>
</gene>
<feature type="domain" description="Rubredoxin-like" evidence="6">
    <location>
        <begin position="177"/>
        <end position="218"/>
    </location>
</feature>
<organism evidence="7 8">
    <name type="scientific">Anaeromassilibacillus senegalensis</name>
    <dbReference type="NCBI Taxonomy" id="1673717"/>
    <lineage>
        <taxon>Bacteria</taxon>
        <taxon>Bacillati</taxon>
        <taxon>Bacillota</taxon>
        <taxon>Clostridia</taxon>
        <taxon>Eubacteriales</taxon>
        <taxon>Acutalibacteraceae</taxon>
        <taxon>Anaeromassilibacillus</taxon>
    </lineage>
</organism>
<keyword evidence="5" id="KW-0408">Iron</keyword>
<evidence type="ECO:0000256" key="3">
    <source>
        <dbReference type="ARBA" id="ARBA00022982"/>
    </source>
</evidence>
<dbReference type="InterPro" id="IPR012349">
    <property type="entry name" value="Split_barrel_FMN-bd"/>
</dbReference>
<name>A0ABS9MHA4_9FIRM</name>
<keyword evidence="4" id="KW-0560">Oxidoreductase</keyword>
<dbReference type="Pfam" id="PF01613">
    <property type="entry name" value="Flavin_Reduct"/>
    <property type="match status" value="1"/>
</dbReference>
<dbReference type="PROSITE" id="PS00202">
    <property type="entry name" value="RUBREDOXIN"/>
    <property type="match status" value="1"/>
</dbReference>
<evidence type="ECO:0000256" key="5">
    <source>
        <dbReference type="ARBA" id="ARBA00023004"/>
    </source>
</evidence>
<dbReference type="SUPFAM" id="SSF57802">
    <property type="entry name" value="Rubredoxin-like"/>
    <property type="match status" value="1"/>
</dbReference>
<dbReference type="InterPro" id="IPR018527">
    <property type="entry name" value="Rubredoxin_Fe_BS"/>
</dbReference>
<evidence type="ECO:0000259" key="6">
    <source>
        <dbReference type="PROSITE" id="PS50903"/>
    </source>
</evidence>
<dbReference type="InterPro" id="IPR024934">
    <property type="entry name" value="Rubredoxin-like_dom"/>
</dbReference>
<dbReference type="SMART" id="SM00903">
    <property type="entry name" value="Flavin_Reduct"/>
    <property type="match status" value="1"/>
</dbReference>
<dbReference type="EMBL" id="JAKNHQ010000004">
    <property type="protein sequence ID" value="MCG4610198.1"/>
    <property type="molecule type" value="Genomic_DNA"/>
</dbReference>
<keyword evidence="2" id="KW-0479">Metal-binding</keyword>
<comment type="caution">
    <text evidence="7">The sequence shown here is derived from an EMBL/GenBank/DDBJ whole genome shotgun (WGS) entry which is preliminary data.</text>
</comment>
<evidence type="ECO:0000256" key="1">
    <source>
        <dbReference type="ARBA" id="ARBA00022448"/>
    </source>
</evidence>
<sequence length="218" mass="24164">MKDETLFNLSYGMYAIGVKNDKKVSACIVNTVFQVTNTPNQIALSMNRDNYSYECIKKEGIFTVSVLSEDTSGAVIGALGFNSGRDTDKLKNVRHKILVEGLPVVKENICCWFLCKVVNSVDTPTHTIFIAEVVAGSDTSKGKPMTYDYYHKVIKGTAPKNAPTYRATEAVDDHNDGEEFICTICGYVYDDPDLSFEELPDDWVCPICGAPKSAFKRQ</sequence>